<sequence length="173" mass="18977">MPPTVRLSANAVAVAAGVDSNWVYRAVAIGVLSEPHFSADIIVIRVYRLLSQFVWPDKPRQRSKKYALDTWQLTALHATRDAVTDPATTPETTLWVMQDSVRVANSREERAVLESASTDGLEASILDAQVALRLPIGRWIDELPAVLAATPRREPRRAAAAGGRTARRKSPTV</sequence>
<name>A0ABQ5P6N9_9ACTN</name>
<dbReference type="EMBL" id="BSBI01000013">
    <property type="protein sequence ID" value="GLF98229.1"/>
    <property type="molecule type" value="Genomic_DNA"/>
</dbReference>
<dbReference type="RefSeq" id="WP_323450212.1">
    <property type="nucleotide sequence ID" value="NZ_BSBI01000013.1"/>
</dbReference>
<proteinExistence type="predicted"/>
<gene>
    <name evidence="2" type="ORF">SYYSPA8_28050</name>
</gene>
<evidence type="ECO:0000313" key="3">
    <source>
        <dbReference type="Proteomes" id="UP001291653"/>
    </source>
</evidence>
<evidence type="ECO:0000256" key="1">
    <source>
        <dbReference type="SAM" id="MobiDB-lite"/>
    </source>
</evidence>
<keyword evidence="3" id="KW-1185">Reference proteome</keyword>
<organism evidence="2 3">
    <name type="scientific">Streptomyces yaizuensis</name>
    <dbReference type="NCBI Taxonomy" id="2989713"/>
    <lineage>
        <taxon>Bacteria</taxon>
        <taxon>Bacillati</taxon>
        <taxon>Actinomycetota</taxon>
        <taxon>Actinomycetes</taxon>
        <taxon>Kitasatosporales</taxon>
        <taxon>Streptomycetaceae</taxon>
        <taxon>Streptomyces</taxon>
    </lineage>
</organism>
<feature type="region of interest" description="Disordered" evidence="1">
    <location>
        <begin position="151"/>
        <end position="173"/>
    </location>
</feature>
<comment type="caution">
    <text evidence="2">The sequence shown here is derived from an EMBL/GenBank/DDBJ whole genome shotgun (WGS) entry which is preliminary data.</text>
</comment>
<protein>
    <submittedName>
        <fullName evidence="2">Uncharacterized protein</fullName>
    </submittedName>
</protein>
<accession>A0ABQ5P6N9</accession>
<dbReference type="Proteomes" id="UP001291653">
    <property type="component" value="Unassembled WGS sequence"/>
</dbReference>
<evidence type="ECO:0000313" key="2">
    <source>
        <dbReference type="EMBL" id="GLF98229.1"/>
    </source>
</evidence>
<reference evidence="2 3" key="1">
    <citation type="submission" date="2022-10" db="EMBL/GenBank/DDBJ databases">
        <title>Draft genome sequence of Streptomyces sp. YSPA8.</title>
        <authorList>
            <person name="Moriuchi R."/>
            <person name="Dohra H."/>
            <person name="Yamamura H."/>
            <person name="Kodani S."/>
        </authorList>
    </citation>
    <scope>NUCLEOTIDE SEQUENCE [LARGE SCALE GENOMIC DNA]</scope>
    <source>
        <strain evidence="2 3">YSPA8</strain>
    </source>
</reference>